<evidence type="ECO:0000313" key="4">
    <source>
        <dbReference type="Proteomes" id="UP000226712"/>
    </source>
</evidence>
<protein>
    <submittedName>
        <fullName evidence="3">Translation initiation factor IF-6</fullName>
    </submittedName>
</protein>
<dbReference type="EMBL" id="NZBD01000015">
    <property type="protein sequence ID" value="MAG18318.1"/>
    <property type="molecule type" value="Genomic_DNA"/>
</dbReference>
<dbReference type="AlphaFoldDB" id="A0A2D6LQC6"/>
<evidence type="ECO:0000313" key="3">
    <source>
        <dbReference type="EMBL" id="MAG18318.1"/>
    </source>
</evidence>
<dbReference type="GO" id="GO:0042256">
    <property type="term" value="P:cytosolic ribosome assembly"/>
    <property type="evidence" value="ECO:0007669"/>
    <property type="project" value="InterPro"/>
</dbReference>
<keyword evidence="1 3" id="KW-0396">Initiation factor</keyword>
<dbReference type="GO" id="GO:0043022">
    <property type="term" value="F:ribosome binding"/>
    <property type="evidence" value="ECO:0007669"/>
    <property type="project" value="InterPro"/>
</dbReference>
<gene>
    <name evidence="3" type="ORF">CL944_02490</name>
</gene>
<dbReference type="Pfam" id="PF01912">
    <property type="entry name" value="eIF-6"/>
    <property type="match status" value="1"/>
</dbReference>
<accession>A0A2D6LQC6</accession>
<dbReference type="PANTHER" id="PTHR10784">
    <property type="entry name" value="TRANSLATION INITIATION FACTOR 6"/>
    <property type="match status" value="1"/>
</dbReference>
<reference evidence="4" key="1">
    <citation type="submission" date="2017-09" db="EMBL/GenBank/DDBJ databases">
        <title>The Reconstruction of 2,631 Draft Metagenome-Assembled Genomes from the Global Oceans.</title>
        <authorList>
            <person name="Tully B.J."/>
            <person name="Graham E.D."/>
            <person name="Heidelberg J.F."/>
        </authorList>
    </citation>
    <scope>NUCLEOTIDE SEQUENCE [LARGE SCALE GENOMIC DNA]</scope>
</reference>
<dbReference type="InterPro" id="IPR002769">
    <property type="entry name" value="eIF6"/>
</dbReference>
<keyword evidence="2" id="KW-0648">Protein biosynthesis</keyword>
<name>A0A2D6LQC6_9ARCH</name>
<dbReference type="SMART" id="SM00654">
    <property type="entry name" value="eIF6"/>
    <property type="match status" value="1"/>
</dbReference>
<dbReference type="GO" id="GO:0003743">
    <property type="term" value="F:translation initiation factor activity"/>
    <property type="evidence" value="ECO:0007669"/>
    <property type="project" value="UniProtKB-KW"/>
</dbReference>
<dbReference type="Proteomes" id="UP000226712">
    <property type="component" value="Unassembled WGS sequence"/>
</dbReference>
<comment type="caution">
    <text evidence="3">The sequence shown here is derived from an EMBL/GenBank/DDBJ whole genome shotgun (WGS) entry which is preliminary data.</text>
</comment>
<dbReference type="Gene3D" id="3.75.10.10">
    <property type="entry name" value="L-arginine/glycine Amidinotransferase, Chain A"/>
    <property type="match status" value="1"/>
</dbReference>
<evidence type="ECO:0000256" key="2">
    <source>
        <dbReference type="ARBA" id="ARBA00022917"/>
    </source>
</evidence>
<sequence length="223" mass="23917">MNLNFERVNLRSSPYVGIFGIATDEFVLVPNSVLPKELKKIETELEVKSIKANLGGTSLLGILATGFDNKLVVSSIVEKHEIETLEKEGFEVLQIGGYTATGNLVALNNNGGIASTLFSEKVVGELEDFFGVKFKVMNIAESDVIGACVTVTNKGFIAHPNINENDFKELEKVFGVKGEATTANYGDLFVGNSVLANSKGVIVGELTSGIELSKIDEGLRGEE</sequence>
<organism evidence="3 4">
    <name type="scientific">Candidatus Iainarchaeum sp</name>
    <dbReference type="NCBI Taxonomy" id="3101447"/>
    <lineage>
        <taxon>Archaea</taxon>
        <taxon>Candidatus Iainarchaeota</taxon>
        <taxon>Candidatus Iainarchaeia</taxon>
        <taxon>Candidatus Iainarchaeales</taxon>
        <taxon>Candidatus Iainarchaeaceae</taxon>
        <taxon>Candidatus Iainarchaeum</taxon>
    </lineage>
</organism>
<dbReference type="SUPFAM" id="SSF55909">
    <property type="entry name" value="Pentein"/>
    <property type="match status" value="1"/>
</dbReference>
<dbReference type="NCBIfam" id="TIGR00323">
    <property type="entry name" value="eIF-6"/>
    <property type="match status" value="1"/>
</dbReference>
<evidence type="ECO:0000256" key="1">
    <source>
        <dbReference type="ARBA" id="ARBA00022540"/>
    </source>
</evidence>
<proteinExistence type="predicted"/>